<dbReference type="EMBL" id="MDYO01000077">
    <property type="protein sequence ID" value="OQD87451.1"/>
    <property type="molecule type" value="Genomic_DNA"/>
</dbReference>
<dbReference type="PANTHER" id="PTHR43377">
    <property type="entry name" value="BILIVERDIN REDUCTASE A"/>
    <property type="match status" value="1"/>
</dbReference>
<name>A0A1V6QE17_9EURO</name>
<dbReference type="Gene3D" id="3.30.360.10">
    <property type="entry name" value="Dihydrodipicolinate Reductase, domain 2"/>
    <property type="match status" value="1"/>
</dbReference>
<proteinExistence type="inferred from homology"/>
<organism evidence="4 5">
    <name type="scientific">Penicillium solitum</name>
    <dbReference type="NCBI Taxonomy" id="60172"/>
    <lineage>
        <taxon>Eukaryota</taxon>
        <taxon>Fungi</taxon>
        <taxon>Dikarya</taxon>
        <taxon>Ascomycota</taxon>
        <taxon>Pezizomycotina</taxon>
        <taxon>Eurotiomycetes</taxon>
        <taxon>Eurotiomycetidae</taxon>
        <taxon>Eurotiales</taxon>
        <taxon>Aspergillaceae</taxon>
        <taxon>Penicillium</taxon>
    </lineage>
</organism>
<sequence length="378" mass="40570">MTQGPKVRVALVGGGTIAPLHAEYLMSSQKCELVAIVDPYPPGSVLASKLSLPHFESVTALLTSLSDAPEAYVICVPSTLHVSVATEVINRAQPKAVIVEKPFATDSKSGAELIVLAKERGCKILVGHHRRFHPSLSTARSAIESGKIGKITAISGMWTAKKNDGYFAEASWRGSRSAGGGPIWTNFVHDIDVLHFLTGAKMTRIWAIDTPARREHKNVAIDDTVEEGAAIMAQFSNGVVGTFLVSDNTASPYGWESATGDNPSYPKAEVPLDVYRILGTKGTISAPDDTLWTYNPKIENCDREIGWHTPMERIELPVTEGIPFKQQAEHLARVVRGLENPLCSAEDGLAAVAVCEAIIAALKAKDGLPISVLDVSRS</sequence>
<dbReference type="STRING" id="60172.A0A1V6QE17"/>
<evidence type="ECO:0000259" key="2">
    <source>
        <dbReference type="Pfam" id="PF01408"/>
    </source>
</evidence>
<dbReference type="InterPro" id="IPR055170">
    <property type="entry name" value="GFO_IDH_MocA-like_dom"/>
</dbReference>
<evidence type="ECO:0008006" key="6">
    <source>
        <dbReference type="Google" id="ProtNLM"/>
    </source>
</evidence>
<dbReference type="InterPro" id="IPR000683">
    <property type="entry name" value="Gfo/Idh/MocA-like_OxRdtase_N"/>
</dbReference>
<dbReference type="Pfam" id="PF22725">
    <property type="entry name" value="GFO_IDH_MocA_C3"/>
    <property type="match status" value="1"/>
</dbReference>
<keyword evidence="5" id="KW-1185">Reference proteome</keyword>
<gene>
    <name evidence="4" type="ORF">PENSOL_c077G09122</name>
</gene>
<dbReference type="Gene3D" id="3.40.50.720">
    <property type="entry name" value="NAD(P)-binding Rossmann-like Domain"/>
    <property type="match status" value="1"/>
</dbReference>
<feature type="domain" description="Gfo/Idh/MocA-like oxidoreductase N-terminal" evidence="2">
    <location>
        <begin position="7"/>
        <end position="128"/>
    </location>
</feature>
<dbReference type="SUPFAM" id="SSF55347">
    <property type="entry name" value="Glyceraldehyde-3-phosphate dehydrogenase-like, C-terminal domain"/>
    <property type="match status" value="1"/>
</dbReference>
<evidence type="ECO:0000313" key="5">
    <source>
        <dbReference type="Proteomes" id="UP000191612"/>
    </source>
</evidence>
<dbReference type="AlphaFoldDB" id="A0A1V6QE17"/>
<dbReference type="GO" id="GO:0000166">
    <property type="term" value="F:nucleotide binding"/>
    <property type="evidence" value="ECO:0007669"/>
    <property type="project" value="InterPro"/>
</dbReference>
<evidence type="ECO:0000313" key="4">
    <source>
        <dbReference type="EMBL" id="OQD87451.1"/>
    </source>
</evidence>
<accession>A0A1V6QE17</accession>
<dbReference type="InterPro" id="IPR051450">
    <property type="entry name" value="Gfo/Idh/MocA_Oxidoreductases"/>
</dbReference>
<evidence type="ECO:0000256" key="1">
    <source>
        <dbReference type="ARBA" id="ARBA00010928"/>
    </source>
</evidence>
<dbReference type="Proteomes" id="UP000191612">
    <property type="component" value="Unassembled WGS sequence"/>
</dbReference>
<evidence type="ECO:0000259" key="3">
    <source>
        <dbReference type="Pfam" id="PF22725"/>
    </source>
</evidence>
<comment type="caution">
    <text evidence="4">The sequence shown here is derived from an EMBL/GenBank/DDBJ whole genome shotgun (WGS) entry which is preliminary data.</text>
</comment>
<dbReference type="PANTHER" id="PTHR43377:SF1">
    <property type="entry name" value="BILIVERDIN REDUCTASE A"/>
    <property type="match status" value="1"/>
</dbReference>
<comment type="similarity">
    <text evidence="1">Belongs to the Gfo/Idh/MocA family.</text>
</comment>
<dbReference type="Pfam" id="PF01408">
    <property type="entry name" value="GFO_IDH_MocA"/>
    <property type="match status" value="1"/>
</dbReference>
<dbReference type="InterPro" id="IPR036291">
    <property type="entry name" value="NAD(P)-bd_dom_sf"/>
</dbReference>
<feature type="domain" description="GFO/IDH/MocA-like oxidoreductase" evidence="3">
    <location>
        <begin position="138"/>
        <end position="284"/>
    </location>
</feature>
<reference evidence="5" key="1">
    <citation type="journal article" date="2017" name="Nat. Microbiol.">
        <title>Global analysis of biosynthetic gene clusters reveals vast potential of secondary metabolite production in Penicillium species.</title>
        <authorList>
            <person name="Nielsen J.C."/>
            <person name="Grijseels S."/>
            <person name="Prigent S."/>
            <person name="Ji B."/>
            <person name="Dainat J."/>
            <person name="Nielsen K.F."/>
            <person name="Frisvad J.C."/>
            <person name="Workman M."/>
            <person name="Nielsen J."/>
        </authorList>
    </citation>
    <scope>NUCLEOTIDE SEQUENCE [LARGE SCALE GENOMIC DNA]</scope>
    <source>
        <strain evidence="5">IBT 29525</strain>
    </source>
</reference>
<dbReference type="SUPFAM" id="SSF51735">
    <property type="entry name" value="NAD(P)-binding Rossmann-fold domains"/>
    <property type="match status" value="1"/>
</dbReference>
<protein>
    <recommendedName>
        <fullName evidence="6">Gfo/Idh/MocA-like oxidoreductase N-terminal domain-containing protein</fullName>
    </recommendedName>
</protein>